<dbReference type="GO" id="GO:0003700">
    <property type="term" value="F:DNA-binding transcription factor activity"/>
    <property type="evidence" value="ECO:0007669"/>
    <property type="project" value="InterPro"/>
</dbReference>
<dbReference type="CDD" id="cd07377">
    <property type="entry name" value="WHTH_GntR"/>
    <property type="match status" value="1"/>
</dbReference>
<reference evidence="6" key="1">
    <citation type="submission" date="2016-11" db="EMBL/GenBank/DDBJ databases">
        <authorList>
            <person name="Varghese N."/>
            <person name="Submissions S."/>
        </authorList>
    </citation>
    <scope>NUCLEOTIDE SEQUENCE [LARGE SCALE GENOMIC DNA]</scope>
    <source>
        <strain evidence="6">CGMCC 1.8995</strain>
    </source>
</reference>
<dbReference type="PRINTS" id="PR00035">
    <property type="entry name" value="HTHGNTR"/>
</dbReference>
<sequence>MKVEAVKVRRLYLEVAGQIETLIRSGEIKPGERLPSERDLAASFEVSRPTIREAMIALEIAGLVEIRTGSGIYALPLKQSPEAITIDDVPGPFEVLEARLLIETEAVSLAAARITKEQIKTLEQALKTMESADAGEQEQEQADQLFHCTIAEATNNSALTSTIKWLWELRNKSALSSTFHQRVRDLGVHPYVEEHRKILNALKLRDPNRAKAAMQNHISHAIEQDISVLELDAE</sequence>
<dbReference type="SMART" id="SM00345">
    <property type="entry name" value="HTH_GNTR"/>
    <property type="match status" value="1"/>
</dbReference>
<evidence type="ECO:0000256" key="2">
    <source>
        <dbReference type="ARBA" id="ARBA00023125"/>
    </source>
</evidence>
<keyword evidence="2" id="KW-0238">DNA-binding</keyword>
<dbReference type="Proteomes" id="UP000184520">
    <property type="component" value="Unassembled WGS sequence"/>
</dbReference>
<keyword evidence="6" id="KW-1185">Reference proteome</keyword>
<dbReference type="Gene3D" id="1.10.10.10">
    <property type="entry name" value="Winged helix-like DNA-binding domain superfamily/Winged helix DNA-binding domain"/>
    <property type="match status" value="1"/>
</dbReference>
<dbReference type="RefSeq" id="WP_073324186.1">
    <property type="nucleotide sequence ID" value="NZ_FQWD01000005.1"/>
</dbReference>
<evidence type="ECO:0000259" key="4">
    <source>
        <dbReference type="PROSITE" id="PS50949"/>
    </source>
</evidence>
<proteinExistence type="predicted"/>
<dbReference type="InterPro" id="IPR011711">
    <property type="entry name" value="GntR_C"/>
</dbReference>
<dbReference type="SMART" id="SM00895">
    <property type="entry name" value="FCD"/>
    <property type="match status" value="1"/>
</dbReference>
<organism evidence="5 6">
    <name type="scientific">Marisediminitalea aggregata</name>
    <dbReference type="NCBI Taxonomy" id="634436"/>
    <lineage>
        <taxon>Bacteria</taxon>
        <taxon>Pseudomonadati</taxon>
        <taxon>Pseudomonadota</taxon>
        <taxon>Gammaproteobacteria</taxon>
        <taxon>Alteromonadales</taxon>
        <taxon>Alteromonadaceae</taxon>
        <taxon>Marisediminitalea</taxon>
    </lineage>
</organism>
<dbReference type="OrthoDB" id="5450856at2"/>
<gene>
    <name evidence="5" type="ORF">SAMN05216361_3218</name>
</gene>
<dbReference type="STRING" id="634436.SAMN05216361_3218"/>
<dbReference type="InterPro" id="IPR036390">
    <property type="entry name" value="WH_DNA-bd_sf"/>
</dbReference>
<dbReference type="GO" id="GO:0003677">
    <property type="term" value="F:DNA binding"/>
    <property type="evidence" value="ECO:0007669"/>
    <property type="project" value="UniProtKB-KW"/>
</dbReference>
<dbReference type="PROSITE" id="PS50949">
    <property type="entry name" value="HTH_GNTR"/>
    <property type="match status" value="1"/>
</dbReference>
<evidence type="ECO:0000313" key="5">
    <source>
        <dbReference type="EMBL" id="SHG88406.1"/>
    </source>
</evidence>
<keyword evidence="3" id="KW-0804">Transcription</keyword>
<dbReference type="Gene3D" id="1.20.120.530">
    <property type="entry name" value="GntR ligand-binding domain-like"/>
    <property type="match status" value="1"/>
</dbReference>
<dbReference type="InterPro" id="IPR000524">
    <property type="entry name" value="Tscrpt_reg_HTH_GntR"/>
</dbReference>
<keyword evidence="1" id="KW-0805">Transcription regulation</keyword>
<dbReference type="AlphaFoldDB" id="A0A1M5NFM6"/>
<evidence type="ECO:0000256" key="1">
    <source>
        <dbReference type="ARBA" id="ARBA00023015"/>
    </source>
</evidence>
<protein>
    <submittedName>
        <fullName evidence="5">GntR family transcriptional regulator, transcriptional repressor for pyruvate dehydrogenase complex</fullName>
    </submittedName>
</protein>
<evidence type="ECO:0000256" key="3">
    <source>
        <dbReference type="ARBA" id="ARBA00023163"/>
    </source>
</evidence>
<dbReference type="PANTHER" id="PTHR43537">
    <property type="entry name" value="TRANSCRIPTIONAL REGULATOR, GNTR FAMILY"/>
    <property type="match status" value="1"/>
</dbReference>
<dbReference type="InterPro" id="IPR008920">
    <property type="entry name" value="TF_FadR/GntR_C"/>
</dbReference>
<name>A0A1M5NFM6_9ALTE</name>
<dbReference type="InterPro" id="IPR036388">
    <property type="entry name" value="WH-like_DNA-bd_sf"/>
</dbReference>
<keyword evidence="5" id="KW-0670">Pyruvate</keyword>
<dbReference type="SUPFAM" id="SSF46785">
    <property type="entry name" value="Winged helix' DNA-binding domain"/>
    <property type="match status" value="1"/>
</dbReference>
<evidence type="ECO:0000313" key="6">
    <source>
        <dbReference type="Proteomes" id="UP000184520"/>
    </source>
</evidence>
<feature type="domain" description="HTH gntR-type" evidence="4">
    <location>
        <begin position="9"/>
        <end position="77"/>
    </location>
</feature>
<accession>A0A1M5NFM6</accession>
<dbReference type="SUPFAM" id="SSF48008">
    <property type="entry name" value="GntR ligand-binding domain-like"/>
    <property type="match status" value="1"/>
</dbReference>
<dbReference type="EMBL" id="FQWD01000005">
    <property type="protein sequence ID" value="SHG88406.1"/>
    <property type="molecule type" value="Genomic_DNA"/>
</dbReference>
<dbReference type="Pfam" id="PF00392">
    <property type="entry name" value="GntR"/>
    <property type="match status" value="1"/>
</dbReference>
<dbReference type="Pfam" id="PF07729">
    <property type="entry name" value="FCD"/>
    <property type="match status" value="1"/>
</dbReference>
<dbReference type="PANTHER" id="PTHR43537:SF5">
    <property type="entry name" value="UXU OPERON TRANSCRIPTIONAL REGULATOR"/>
    <property type="match status" value="1"/>
</dbReference>